<name>A0A9N9X2W0_PHACE</name>
<proteinExistence type="predicted"/>
<dbReference type="Proteomes" id="UP001153737">
    <property type="component" value="Chromosome 11"/>
</dbReference>
<dbReference type="EMBL" id="OU896717">
    <property type="protein sequence ID" value="CAG9814603.1"/>
    <property type="molecule type" value="Genomic_DNA"/>
</dbReference>
<evidence type="ECO:0000313" key="1">
    <source>
        <dbReference type="EMBL" id="CAG9814603.1"/>
    </source>
</evidence>
<dbReference type="GO" id="GO:0003723">
    <property type="term" value="F:RNA binding"/>
    <property type="evidence" value="ECO:0007669"/>
    <property type="project" value="InterPro"/>
</dbReference>
<gene>
    <name evidence="1" type="ORF">PHAECO_LOCUS2610</name>
</gene>
<keyword evidence="2" id="KW-1185">Reference proteome</keyword>
<reference evidence="1" key="2">
    <citation type="submission" date="2022-10" db="EMBL/GenBank/DDBJ databases">
        <authorList>
            <consortium name="ENA_rothamsted_submissions"/>
            <consortium name="culmorum"/>
            <person name="King R."/>
        </authorList>
    </citation>
    <scope>NUCLEOTIDE SEQUENCE</scope>
</reference>
<reference evidence="1" key="1">
    <citation type="submission" date="2022-01" db="EMBL/GenBank/DDBJ databases">
        <authorList>
            <person name="King R."/>
        </authorList>
    </citation>
    <scope>NUCLEOTIDE SEQUENCE</scope>
</reference>
<protein>
    <submittedName>
        <fullName evidence="1">Uncharacterized protein</fullName>
    </submittedName>
</protein>
<evidence type="ECO:0000313" key="2">
    <source>
        <dbReference type="Proteomes" id="UP001153737"/>
    </source>
</evidence>
<dbReference type="Pfam" id="PF05733">
    <property type="entry name" value="Tenui_N"/>
    <property type="match status" value="1"/>
</dbReference>
<accession>A0A9N9X2W0</accession>
<sequence>MKFLAETLEYTGFSPELVLKKFFRRGAAITVDETWVIYADEETESKTIMTISSTNINQHLTYGSKKGSAPLGRNTPTIARLASCFSHIVCYFLSQGVGKTYIDESVIDKTAGQQLPRLMLSNMFVGLVPQAEDSAELIDYCRMRNLLNFSRTRTDESFKISIKFLAETLEYTGFSPEQVLKEFFRRGSAITVDETWVIYADEETESKTIMTISSKNINQHYLVLHIFFLVMRGTAAKKALEKIQKQWVKPLNFIFNAYKTYSRKKGSAPLGRNTPTIARLASCFPHIVCYFLSQGVGKTYIDESVIEKTAGQQLPRLMLTNMFVGLVPQAGDSAELIDYCKVYHFMLDMKLSRKNPKQLSGTVRDVETYTSAAVNSSFLSQEVETFFLGVFGLTQGDTLSPQIKRICVGSRISWNYATTSKDLPEYFANVANIPAMDPIQEFKTVENMDNPAKLLGDTLVILVSTIMTRGLSAKDEWPSGAEGIPNMLMGSQTHDDVITNREALSFTHNVA</sequence>
<dbReference type="InterPro" id="IPR009522">
    <property type="entry name" value="Capsid_Phlebovir/Tenuivir"/>
</dbReference>
<organism evidence="1 2">
    <name type="scientific">Phaedon cochleariae</name>
    <name type="common">Mustard beetle</name>
    <dbReference type="NCBI Taxonomy" id="80249"/>
    <lineage>
        <taxon>Eukaryota</taxon>
        <taxon>Metazoa</taxon>
        <taxon>Ecdysozoa</taxon>
        <taxon>Arthropoda</taxon>
        <taxon>Hexapoda</taxon>
        <taxon>Insecta</taxon>
        <taxon>Pterygota</taxon>
        <taxon>Neoptera</taxon>
        <taxon>Endopterygota</taxon>
        <taxon>Coleoptera</taxon>
        <taxon>Polyphaga</taxon>
        <taxon>Cucujiformia</taxon>
        <taxon>Chrysomeloidea</taxon>
        <taxon>Chrysomelidae</taxon>
        <taxon>Chrysomelinae</taxon>
        <taxon>Chrysomelini</taxon>
        <taxon>Phaedon</taxon>
    </lineage>
</organism>
<dbReference type="AlphaFoldDB" id="A0A9N9X2W0"/>